<organism evidence="2 3">
    <name type="scientific">Luteococcus japonicus</name>
    <dbReference type="NCBI Taxonomy" id="33984"/>
    <lineage>
        <taxon>Bacteria</taxon>
        <taxon>Bacillati</taxon>
        <taxon>Actinomycetota</taxon>
        <taxon>Actinomycetes</taxon>
        <taxon>Propionibacteriales</taxon>
        <taxon>Propionibacteriaceae</taxon>
        <taxon>Luteococcus</taxon>
    </lineage>
</organism>
<comment type="caution">
    <text evidence="2">The sequence shown here is derived from an EMBL/GenBank/DDBJ whole genome shotgun (WGS) entry which is preliminary data.</text>
</comment>
<protein>
    <submittedName>
        <fullName evidence="2">Uncharacterized protein</fullName>
    </submittedName>
</protein>
<feature type="region of interest" description="Disordered" evidence="1">
    <location>
        <begin position="116"/>
        <end position="159"/>
    </location>
</feature>
<evidence type="ECO:0000313" key="3">
    <source>
        <dbReference type="Proteomes" id="UP000275749"/>
    </source>
</evidence>
<feature type="compositionally biased region" description="Polar residues" evidence="1">
    <location>
        <begin position="116"/>
        <end position="126"/>
    </location>
</feature>
<accession>A0A3N1ZRE8</accession>
<evidence type="ECO:0000256" key="1">
    <source>
        <dbReference type="SAM" id="MobiDB-lite"/>
    </source>
</evidence>
<proteinExistence type="predicted"/>
<gene>
    <name evidence="2" type="ORF">EDD41_0413</name>
</gene>
<name>A0A3N1ZRE8_9ACTN</name>
<dbReference type="EMBL" id="RKHG01000001">
    <property type="protein sequence ID" value="ROR53278.1"/>
    <property type="molecule type" value="Genomic_DNA"/>
</dbReference>
<dbReference type="AlphaFoldDB" id="A0A3N1ZRE8"/>
<evidence type="ECO:0000313" key="2">
    <source>
        <dbReference type="EMBL" id="ROR53278.1"/>
    </source>
</evidence>
<sequence>MLKPCAVCGELSEQSRCPEHQPKKAKVRTDIDKYHWKQLSRRARRMQPFCLLCGTTDNLQADHSPRAWARSIAGLPIRLVDVNVLCGPCNSGAGSSQPRSARYDLWEATGADLTASTPDQTLLSTQGGRGAHEASPLRGEAKFRSQLGMTPNKAASWRG</sequence>
<reference evidence="2 3" key="1">
    <citation type="submission" date="2018-11" db="EMBL/GenBank/DDBJ databases">
        <title>Sequencing the genomes of 1000 actinobacteria strains.</title>
        <authorList>
            <person name="Klenk H.-P."/>
        </authorList>
    </citation>
    <scope>NUCLEOTIDE SEQUENCE [LARGE SCALE GENOMIC DNA]</scope>
    <source>
        <strain evidence="2 3">DSM 10546</strain>
    </source>
</reference>
<dbReference type="Proteomes" id="UP000275749">
    <property type="component" value="Unassembled WGS sequence"/>
</dbReference>